<dbReference type="SUPFAM" id="SSF54236">
    <property type="entry name" value="Ubiquitin-like"/>
    <property type="match status" value="1"/>
</dbReference>
<dbReference type="Gene3D" id="2.60.40.10">
    <property type="entry name" value="Immunoglobulins"/>
    <property type="match status" value="1"/>
</dbReference>
<evidence type="ECO:0000313" key="4">
    <source>
        <dbReference type="EMBL" id="KAK2192023.1"/>
    </source>
</evidence>
<dbReference type="SUPFAM" id="SSF49265">
    <property type="entry name" value="Fibronectin type III"/>
    <property type="match status" value="1"/>
</dbReference>
<keyword evidence="1" id="KW-0040">ANK repeat</keyword>
<dbReference type="PROSITE" id="PS50297">
    <property type="entry name" value="ANK_REP_REGION"/>
    <property type="match status" value="1"/>
</dbReference>
<dbReference type="Gene3D" id="1.25.40.20">
    <property type="entry name" value="Ankyrin repeat-containing domain"/>
    <property type="match status" value="1"/>
</dbReference>
<name>A0AAD9UJN3_RIDPI</name>
<keyword evidence="5" id="KW-1185">Reference proteome</keyword>
<dbReference type="InterPro" id="IPR036770">
    <property type="entry name" value="Ankyrin_rpt-contain_sf"/>
</dbReference>
<evidence type="ECO:0008006" key="6">
    <source>
        <dbReference type="Google" id="ProtNLM"/>
    </source>
</evidence>
<dbReference type="PROSITE" id="PS50200">
    <property type="entry name" value="RA"/>
    <property type="match status" value="1"/>
</dbReference>
<dbReference type="Proteomes" id="UP001209878">
    <property type="component" value="Unassembled WGS sequence"/>
</dbReference>
<dbReference type="SMART" id="SM00248">
    <property type="entry name" value="ANK"/>
    <property type="match status" value="1"/>
</dbReference>
<comment type="caution">
    <text evidence="4">The sequence shown here is derived from an EMBL/GenBank/DDBJ whole genome shotgun (WGS) entry which is preliminary data.</text>
</comment>
<proteinExistence type="predicted"/>
<protein>
    <recommendedName>
        <fullName evidence="6">Ankyrin repeat and fibronectin type-III domain-containing protein 1</fullName>
    </recommendedName>
</protein>
<evidence type="ECO:0000256" key="1">
    <source>
        <dbReference type="PROSITE-ProRule" id="PRU00023"/>
    </source>
</evidence>
<gene>
    <name evidence="4" type="ORF">NP493_40g01041</name>
</gene>
<dbReference type="Pfam" id="PF00788">
    <property type="entry name" value="RA"/>
    <property type="match status" value="1"/>
</dbReference>
<dbReference type="PROSITE" id="PS50088">
    <property type="entry name" value="ANK_REPEAT"/>
    <property type="match status" value="1"/>
</dbReference>
<dbReference type="AlphaFoldDB" id="A0AAD9UJN3"/>
<dbReference type="InterPro" id="IPR002110">
    <property type="entry name" value="Ankyrin_rpt"/>
</dbReference>
<dbReference type="InterPro" id="IPR029071">
    <property type="entry name" value="Ubiquitin-like_domsf"/>
</dbReference>
<organism evidence="4 5">
    <name type="scientific">Ridgeia piscesae</name>
    <name type="common">Tubeworm</name>
    <dbReference type="NCBI Taxonomy" id="27915"/>
    <lineage>
        <taxon>Eukaryota</taxon>
        <taxon>Metazoa</taxon>
        <taxon>Spiralia</taxon>
        <taxon>Lophotrochozoa</taxon>
        <taxon>Annelida</taxon>
        <taxon>Polychaeta</taxon>
        <taxon>Sedentaria</taxon>
        <taxon>Canalipalpata</taxon>
        <taxon>Sabellida</taxon>
        <taxon>Siboglinidae</taxon>
        <taxon>Ridgeia</taxon>
    </lineage>
</organism>
<dbReference type="GO" id="GO:0000132">
    <property type="term" value="P:establishment of mitotic spindle orientation"/>
    <property type="evidence" value="ECO:0007669"/>
    <property type="project" value="TreeGrafter"/>
</dbReference>
<accession>A0AAD9UJN3</accession>
<dbReference type="CDD" id="cd17117">
    <property type="entry name" value="RA_ANKFN1_like"/>
    <property type="match status" value="1"/>
</dbReference>
<feature type="repeat" description="ANK" evidence="1">
    <location>
        <begin position="38"/>
        <end position="63"/>
    </location>
</feature>
<dbReference type="InterPro" id="IPR013783">
    <property type="entry name" value="Ig-like_fold"/>
</dbReference>
<dbReference type="EMBL" id="JAODUO010000040">
    <property type="protein sequence ID" value="KAK2192023.1"/>
    <property type="molecule type" value="Genomic_DNA"/>
</dbReference>
<reference evidence="4" key="1">
    <citation type="journal article" date="2023" name="Mol. Biol. Evol.">
        <title>Third-Generation Sequencing Reveals the Adaptive Role of the Epigenome in Three Deep-Sea Polychaetes.</title>
        <authorList>
            <person name="Perez M."/>
            <person name="Aroh O."/>
            <person name="Sun Y."/>
            <person name="Lan Y."/>
            <person name="Juniper S.K."/>
            <person name="Young C.R."/>
            <person name="Angers B."/>
            <person name="Qian P.Y."/>
        </authorList>
    </citation>
    <scope>NUCLEOTIDE SEQUENCE</scope>
    <source>
        <strain evidence="4">R07B-5</strain>
    </source>
</reference>
<dbReference type="GO" id="GO:0061172">
    <property type="term" value="P:regulation of establishment of bipolar cell polarity"/>
    <property type="evidence" value="ECO:0007669"/>
    <property type="project" value="TreeGrafter"/>
</dbReference>
<dbReference type="SMART" id="SM00314">
    <property type="entry name" value="RA"/>
    <property type="match status" value="1"/>
</dbReference>
<dbReference type="Gene3D" id="3.10.20.90">
    <property type="entry name" value="Phosphatidylinositol 3-kinase Catalytic Subunit, Chain A, domain 1"/>
    <property type="match status" value="1"/>
</dbReference>
<dbReference type="GO" id="GO:0005819">
    <property type="term" value="C:spindle"/>
    <property type="evidence" value="ECO:0007669"/>
    <property type="project" value="TreeGrafter"/>
</dbReference>
<dbReference type="PROSITE" id="PS50853">
    <property type="entry name" value="FN3"/>
    <property type="match status" value="1"/>
</dbReference>
<dbReference type="CDD" id="cd00063">
    <property type="entry name" value="FN3"/>
    <property type="match status" value="1"/>
</dbReference>
<dbReference type="Pfam" id="PF00041">
    <property type="entry name" value="fn3"/>
    <property type="match status" value="1"/>
</dbReference>
<evidence type="ECO:0000259" key="2">
    <source>
        <dbReference type="PROSITE" id="PS50200"/>
    </source>
</evidence>
<dbReference type="InterPro" id="IPR039269">
    <property type="entry name" value="ANKFN1"/>
</dbReference>
<dbReference type="SUPFAM" id="SSF48403">
    <property type="entry name" value="Ankyrin repeat"/>
    <property type="match status" value="1"/>
</dbReference>
<dbReference type="GO" id="GO:0007165">
    <property type="term" value="P:signal transduction"/>
    <property type="evidence" value="ECO:0007669"/>
    <property type="project" value="InterPro"/>
</dbReference>
<dbReference type="InterPro" id="IPR036116">
    <property type="entry name" value="FN3_sf"/>
</dbReference>
<dbReference type="SMART" id="SM00060">
    <property type="entry name" value="FN3"/>
    <property type="match status" value="1"/>
</dbReference>
<evidence type="ECO:0000313" key="5">
    <source>
        <dbReference type="Proteomes" id="UP001209878"/>
    </source>
</evidence>
<dbReference type="InterPro" id="IPR003961">
    <property type="entry name" value="FN3_dom"/>
</dbReference>
<sequence>MATDTLPGGWVSASSSRCLPLTLSRLVSPLLILILNEDDLTPLDIAVMSNHVPMVKMLLTHGAMENPVYLKHIDQRAMKLVSLMSDAEKHLSQLQDVVSNGGPLNTVVTTQKEMDQRGYWEFKQKLLKRMKEGFDQARQPEPPTKVTLSVANSSSLLVRFDEPLHHNGAVVTRYKVQWSCHDHFCPLAGEQILDDLQWPYYEIPHLEQGKKYFVRVFAWNMKGFSEPVVSNPPYAVPSSWREVDDVKSRLDGKLEMLDNLFASIKNSRPADASEIKMKELRSSSYSPLHPRKSTMRKSLKHLFSASPKFQKTLRRGIYLSCLLYNEDRILVTNEDNLPIVEVDESFSSTNLQADFHWLMKVACTWDDVKSLRQDMAKNLSSSVVLFRSKLLQAVMQLQSALGIKDLGQFYHEATRDLNGSIILTTVHCVRDPRTVNMTHVKWGALNKLHKKVAWTDNSTAPERLLLTVPEMIRYENASGTPLPRGLYLCYLKLKSSVDLIRIMVPQNKPNVLPYVQVRNNPCVTREEWEWVRGISRGELPTSPPSEVQASFLDDLTESSQRLLKKLGVAADDATNHRLYDLEVIELNEDVSCILMLPPVESSTCGPTSQSSSVDTQRLSSILEMDMNLAQQALREAFSSDELADAKQRVEQVSHFQQTLDESWKAMRWTMDIIGYARDKNARVGLSLLTLTAALVAASSASPNNSPSSNHRCLDKISSSSDVTSLSCSDNGYHSDRSLTENNNAEILSVCATGEVEEVWTRACAHMGMLMVYPAYEMGLTNITCVTLHVTSQTTARDVVQRVVHHVNQAVRNKGLNGPFYPENQLGDFCLVAVVGARERVLRDDFQPLALQAPWTMGRLYVRLKGNLLAALERSQVTSV</sequence>
<feature type="domain" description="Ras-associating" evidence="2">
    <location>
        <begin position="783"/>
        <end position="866"/>
    </location>
</feature>
<dbReference type="PANTHER" id="PTHR21437">
    <property type="entry name" value="WIDE AWAKE"/>
    <property type="match status" value="1"/>
</dbReference>
<dbReference type="PANTHER" id="PTHR21437:SF1">
    <property type="entry name" value="WIDE AWAKE"/>
    <property type="match status" value="1"/>
</dbReference>
<feature type="domain" description="Fibronectin type-III" evidence="3">
    <location>
        <begin position="142"/>
        <end position="238"/>
    </location>
</feature>
<evidence type="ECO:0000259" key="3">
    <source>
        <dbReference type="PROSITE" id="PS50853"/>
    </source>
</evidence>
<dbReference type="InterPro" id="IPR000159">
    <property type="entry name" value="RA_dom"/>
</dbReference>